<name>A0A8D3C0N4_SCOMX</name>
<dbReference type="Proteomes" id="UP000694558">
    <property type="component" value="Chromosome 3"/>
</dbReference>
<evidence type="ECO:0000313" key="3">
    <source>
        <dbReference type="Proteomes" id="UP000694558"/>
    </source>
</evidence>
<proteinExistence type="predicted"/>
<evidence type="ECO:0000313" key="2">
    <source>
        <dbReference type="Ensembl" id="ENSSMAP00000040842.1"/>
    </source>
</evidence>
<accession>A0A8D3C0N4</accession>
<feature type="region of interest" description="Disordered" evidence="1">
    <location>
        <begin position="59"/>
        <end position="125"/>
    </location>
</feature>
<dbReference type="PANTHER" id="PTHR37349">
    <property type="entry name" value="TESTIS-EXPRESSED PROTEIN 12"/>
    <property type="match status" value="1"/>
</dbReference>
<evidence type="ECO:0000256" key="1">
    <source>
        <dbReference type="SAM" id="MobiDB-lite"/>
    </source>
</evidence>
<evidence type="ECO:0008006" key="4">
    <source>
        <dbReference type="Google" id="ProtNLM"/>
    </source>
</evidence>
<dbReference type="PANTHER" id="PTHR37349:SF1">
    <property type="entry name" value="TESTIS-EXPRESSED PROTEIN 12"/>
    <property type="match status" value="1"/>
</dbReference>
<sequence length="191" mass="20624">MFVYVRSRVSRAPSTGGDVPAAAFTDHGKVGTVASLPPELQNVRLPSYESKLRCITMKEASPVAGKPTPPASSKRSANNKGASKQSTCQEMERSHENPDKSPPKKRRPPSTPSASESPDSFEATTAGASKEVSMLMLQFAEVLSERAAADTAQMKELEGILTKARNLESYLKEKKYNLRQTLAGISDKLQG</sequence>
<feature type="compositionally biased region" description="Basic and acidic residues" evidence="1">
    <location>
        <begin position="90"/>
        <end position="102"/>
    </location>
</feature>
<dbReference type="AlphaFoldDB" id="A0A8D3C0N4"/>
<dbReference type="Ensembl" id="ENSSMAT00000081538.1">
    <property type="protein sequence ID" value="ENSSMAP00000040842.1"/>
    <property type="gene ID" value="ENSSMAG00000016067.2"/>
</dbReference>
<protein>
    <recommendedName>
        <fullName evidence="4">Testis-expressed sequence 12 protein</fullName>
    </recommendedName>
</protein>
<feature type="compositionally biased region" description="Polar residues" evidence="1">
    <location>
        <begin position="114"/>
        <end position="125"/>
    </location>
</feature>
<reference evidence="2" key="1">
    <citation type="submission" date="2023-05" db="EMBL/GenBank/DDBJ databases">
        <title>High-quality long-read genome of Scophthalmus maximus.</title>
        <authorList>
            <person name="Lien S."/>
            <person name="Martinez P."/>
        </authorList>
    </citation>
    <scope>NUCLEOTIDE SEQUENCE [LARGE SCALE GENOMIC DNA]</scope>
</reference>
<dbReference type="Pfam" id="PF15219">
    <property type="entry name" value="TEX12"/>
    <property type="match status" value="1"/>
</dbReference>
<feature type="compositionally biased region" description="Polar residues" evidence="1">
    <location>
        <begin position="71"/>
        <end position="89"/>
    </location>
</feature>
<organism evidence="2 3">
    <name type="scientific">Scophthalmus maximus</name>
    <name type="common">Turbot</name>
    <name type="synonym">Psetta maxima</name>
    <dbReference type="NCBI Taxonomy" id="52904"/>
    <lineage>
        <taxon>Eukaryota</taxon>
        <taxon>Metazoa</taxon>
        <taxon>Chordata</taxon>
        <taxon>Craniata</taxon>
        <taxon>Vertebrata</taxon>
        <taxon>Euteleostomi</taxon>
        <taxon>Actinopterygii</taxon>
        <taxon>Neopterygii</taxon>
        <taxon>Teleostei</taxon>
        <taxon>Neoteleostei</taxon>
        <taxon>Acanthomorphata</taxon>
        <taxon>Carangaria</taxon>
        <taxon>Pleuronectiformes</taxon>
        <taxon>Pleuronectoidei</taxon>
        <taxon>Scophthalmidae</taxon>
        <taxon>Scophthalmus</taxon>
    </lineage>
</organism>
<reference evidence="2" key="2">
    <citation type="submission" date="2025-08" db="UniProtKB">
        <authorList>
            <consortium name="Ensembl"/>
        </authorList>
    </citation>
    <scope>IDENTIFICATION</scope>
</reference>
<dbReference type="GeneTree" id="ENSGT00940000174828"/>
<dbReference type="InterPro" id="IPR029193">
    <property type="entry name" value="TEX12"/>
</dbReference>